<dbReference type="InterPro" id="IPR029000">
    <property type="entry name" value="Cyclophilin-like_dom_sf"/>
</dbReference>
<dbReference type="AlphaFoldDB" id="A0A454JE67"/>
<keyword evidence="6" id="KW-1185">Reference proteome</keyword>
<dbReference type="RefSeq" id="WP_103526065.1">
    <property type="nucleotide sequence ID" value="NZ_JAIZDC010000001.1"/>
</dbReference>
<dbReference type="EMBL" id="RFAR01000090">
    <property type="protein sequence ID" value="RMC92772.1"/>
    <property type="molecule type" value="Genomic_DNA"/>
</dbReference>
<sequence>MHIKVIKPGLATSVQDAGRNGYYHLGIPPSGALDQYSFRAANLLLGNAETAAVLECTLLGPQLQFNVACQIAICGATMQPRINGQPQPAHQVLSIATGDTLDFLPAAAGMRAYLAVSGGIDLAEVLGSRSTYALGSLGGYQGRRLQAGDMLTLGAAPSTAAPVGRSLPTALQRSLPSKTTVRVLPGLYAHRLRPESATRFYQEQWSVSSESDRTGYRLKGGTPLQFQPREAPFGAGADPSNIVDAGYPIGSIQVPAGKEPIILLRDAVSGGGYAMIATVISADLDVVAQLQPNQGITFAAVDMQQALQARQHYQADLQQLRQALG</sequence>
<dbReference type="Proteomes" id="UP000274139">
    <property type="component" value="Unassembled WGS sequence"/>
</dbReference>
<dbReference type="PANTHER" id="PTHR43309">
    <property type="entry name" value="5-OXOPROLINASE SUBUNIT C"/>
    <property type="match status" value="1"/>
</dbReference>
<proteinExistence type="predicted"/>
<dbReference type="PANTHER" id="PTHR43309:SF3">
    <property type="entry name" value="5-OXOPROLINASE SUBUNIT C"/>
    <property type="match status" value="1"/>
</dbReference>
<dbReference type="SMART" id="SM00797">
    <property type="entry name" value="AHS2"/>
    <property type="match status" value="1"/>
</dbReference>
<reference evidence="5 6" key="1">
    <citation type="submission" date="2018-10" db="EMBL/GenBank/DDBJ databases">
        <title>Draft genome sequence of Aquitalea MWU14-2217 isolated from a wild cranberry bog in Provincetown, Massachusetts.</title>
        <authorList>
            <person name="Ebadzadsahrai G."/>
            <person name="Soby S."/>
        </authorList>
    </citation>
    <scope>NUCLEOTIDE SEQUENCE [LARGE SCALE GENOMIC DNA]</scope>
    <source>
        <strain evidence="5 6">MWU14-2217</strain>
    </source>
</reference>
<dbReference type="InterPro" id="IPR003778">
    <property type="entry name" value="CT_A_B"/>
</dbReference>
<accession>A0A454JE67</accession>
<evidence type="ECO:0000256" key="1">
    <source>
        <dbReference type="ARBA" id="ARBA00022741"/>
    </source>
</evidence>
<evidence type="ECO:0000256" key="2">
    <source>
        <dbReference type="ARBA" id="ARBA00022801"/>
    </source>
</evidence>
<dbReference type="OrthoDB" id="9768696at2"/>
<dbReference type="SUPFAM" id="SSF50891">
    <property type="entry name" value="Cyclophilin-like"/>
    <property type="match status" value="1"/>
</dbReference>
<evidence type="ECO:0000313" key="5">
    <source>
        <dbReference type="EMBL" id="RMC92772.1"/>
    </source>
</evidence>
<protein>
    <submittedName>
        <fullName evidence="5">Biotin-dependent carboxyltransferase</fullName>
    </submittedName>
</protein>
<dbReference type="NCBIfam" id="TIGR00724">
    <property type="entry name" value="urea_amlyse_rel"/>
    <property type="match status" value="1"/>
</dbReference>
<dbReference type="GO" id="GO:0016740">
    <property type="term" value="F:transferase activity"/>
    <property type="evidence" value="ECO:0007669"/>
    <property type="project" value="UniProtKB-KW"/>
</dbReference>
<dbReference type="GO" id="GO:0005524">
    <property type="term" value="F:ATP binding"/>
    <property type="evidence" value="ECO:0007669"/>
    <property type="project" value="UniProtKB-KW"/>
</dbReference>
<keyword evidence="5" id="KW-0808">Transferase</keyword>
<dbReference type="GO" id="GO:0016787">
    <property type="term" value="F:hydrolase activity"/>
    <property type="evidence" value="ECO:0007669"/>
    <property type="project" value="UniProtKB-KW"/>
</dbReference>
<dbReference type="InterPro" id="IPR052708">
    <property type="entry name" value="PxpC"/>
</dbReference>
<comment type="caution">
    <text evidence="5">The sequence shown here is derived from an EMBL/GenBank/DDBJ whole genome shotgun (WGS) entry which is preliminary data.</text>
</comment>
<gene>
    <name evidence="5" type="ORF">EAY64_17745</name>
</gene>
<dbReference type="Pfam" id="PF02626">
    <property type="entry name" value="CT_A_B"/>
    <property type="match status" value="1"/>
</dbReference>
<name>A0A454JE67_9NEIS</name>
<keyword evidence="3" id="KW-0067">ATP-binding</keyword>
<feature type="domain" description="Carboxyltransferase" evidence="4">
    <location>
        <begin position="24"/>
        <end position="317"/>
    </location>
</feature>
<keyword evidence="1" id="KW-0547">Nucleotide-binding</keyword>
<evidence type="ECO:0000313" key="6">
    <source>
        <dbReference type="Proteomes" id="UP000274139"/>
    </source>
</evidence>
<keyword evidence="2" id="KW-0378">Hydrolase</keyword>
<evidence type="ECO:0000259" key="4">
    <source>
        <dbReference type="SMART" id="SM00797"/>
    </source>
</evidence>
<organism evidence="5 6">
    <name type="scientific">Aquitalea palustris</name>
    <dbReference type="NCBI Taxonomy" id="2480983"/>
    <lineage>
        <taxon>Bacteria</taxon>
        <taxon>Pseudomonadati</taxon>
        <taxon>Pseudomonadota</taxon>
        <taxon>Betaproteobacteria</taxon>
        <taxon>Neisseriales</taxon>
        <taxon>Chromobacteriaceae</taxon>
        <taxon>Aquitalea</taxon>
    </lineage>
</organism>
<dbReference type="Gene3D" id="2.40.100.10">
    <property type="entry name" value="Cyclophilin-like"/>
    <property type="match status" value="1"/>
</dbReference>
<evidence type="ECO:0000256" key="3">
    <source>
        <dbReference type="ARBA" id="ARBA00022840"/>
    </source>
</evidence>